<proteinExistence type="predicted"/>
<organism evidence="1 2">
    <name type="scientific">Candidatus Buchananbacteria bacterium RBG_13_36_9</name>
    <dbReference type="NCBI Taxonomy" id="1797530"/>
    <lineage>
        <taxon>Bacteria</taxon>
        <taxon>Candidatus Buchananiibacteriota</taxon>
    </lineage>
</organism>
<sequence length="80" mass="8984">MICRPADPKDNLNQGIEIYTLGGKKYVDLGLSENKADAVKKAGELKFKTLRMAKIDFADPNNLTAKGQHKLICWEFICDK</sequence>
<comment type="caution">
    <text evidence="1">The sequence shown here is derived from an EMBL/GenBank/DDBJ whole genome shotgun (WGS) entry which is preliminary data.</text>
</comment>
<gene>
    <name evidence="1" type="ORF">A2Y82_04915</name>
</gene>
<protein>
    <submittedName>
        <fullName evidence="1">Uncharacterized protein</fullName>
    </submittedName>
</protein>
<accession>A0A1G1XQU8</accession>
<evidence type="ECO:0000313" key="2">
    <source>
        <dbReference type="Proteomes" id="UP000176498"/>
    </source>
</evidence>
<name>A0A1G1XQU8_9BACT</name>
<evidence type="ECO:0000313" key="1">
    <source>
        <dbReference type="EMBL" id="OGY42304.1"/>
    </source>
</evidence>
<dbReference type="EMBL" id="MHHZ01000005">
    <property type="protein sequence ID" value="OGY42304.1"/>
    <property type="molecule type" value="Genomic_DNA"/>
</dbReference>
<dbReference type="AlphaFoldDB" id="A0A1G1XQU8"/>
<dbReference type="Proteomes" id="UP000176498">
    <property type="component" value="Unassembled WGS sequence"/>
</dbReference>
<reference evidence="1 2" key="1">
    <citation type="journal article" date="2016" name="Nat. Commun.">
        <title>Thousands of microbial genomes shed light on interconnected biogeochemical processes in an aquifer system.</title>
        <authorList>
            <person name="Anantharaman K."/>
            <person name="Brown C.T."/>
            <person name="Hug L.A."/>
            <person name="Sharon I."/>
            <person name="Castelle C.J."/>
            <person name="Probst A.J."/>
            <person name="Thomas B.C."/>
            <person name="Singh A."/>
            <person name="Wilkins M.J."/>
            <person name="Karaoz U."/>
            <person name="Brodie E.L."/>
            <person name="Williams K.H."/>
            <person name="Hubbard S.S."/>
            <person name="Banfield J.F."/>
        </authorList>
    </citation>
    <scope>NUCLEOTIDE SEQUENCE [LARGE SCALE GENOMIC DNA]</scope>
</reference>